<evidence type="ECO:0000256" key="4">
    <source>
        <dbReference type="ARBA" id="ARBA00022729"/>
    </source>
</evidence>
<gene>
    <name evidence="10" type="ORF">J2736_000421</name>
</gene>
<evidence type="ECO:0000313" key="11">
    <source>
        <dbReference type="Proteomes" id="UP001267290"/>
    </source>
</evidence>
<dbReference type="PROSITE" id="PS51257">
    <property type="entry name" value="PROKAR_LIPOPROTEIN"/>
    <property type="match status" value="1"/>
</dbReference>
<sequence>MSSPKRHRGLLFALVPSLLMLTGCWDRIEVNDVALITGAAIDKVGPNTILLSVQIFVPRTSSNNGMGGQGANVGNQASIVTSATGENIPDALSHIQEKLPRKLFWGHAEVFIFSEDIAKDGIRDEIDYLMRAPQPRERAYMYVTKGKARQMLTTQSFLERNSAEIMREISKGKLSLSVTLADLAHMLVKETGAAATPWIEMLPASAPNNYDSIPSPVNGTAIFKDGKMVGVVDEFTTRGILWIRNEIKQAVVTVNPEEKSPNSVSLRLTTSKTKIKPLIHNGIWTLDIQIRTENNALQNSTNLKLSSDPKAVKIIESAMNEDIEDRVRIALNKVQKELQADIFDFGGAFHRAYPKEWEQQKSHWEDIFPTIEVTIQPHATIQRPGLTSIKEVGIEEKPRK</sequence>
<evidence type="ECO:0000313" key="10">
    <source>
        <dbReference type="EMBL" id="MDR6549238.1"/>
    </source>
</evidence>
<keyword evidence="6" id="KW-0564">Palmitate</keyword>
<keyword evidence="7" id="KW-0449">Lipoprotein</keyword>
<evidence type="ECO:0000259" key="8">
    <source>
        <dbReference type="Pfam" id="PF05504"/>
    </source>
</evidence>
<dbReference type="PANTHER" id="PTHR35789">
    <property type="entry name" value="SPORE GERMINATION PROTEIN B3"/>
    <property type="match status" value="1"/>
</dbReference>
<dbReference type="InterPro" id="IPR057336">
    <property type="entry name" value="GerAC_N"/>
</dbReference>
<keyword evidence="5" id="KW-0472">Membrane</keyword>
<dbReference type="PANTHER" id="PTHR35789:SF1">
    <property type="entry name" value="SPORE GERMINATION PROTEIN B3"/>
    <property type="match status" value="1"/>
</dbReference>
<evidence type="ECO:0000256" key="3">
    <source>
        <dbReference type="ARBA" id="ARBA00022544"/>
    </source>
</evidence>
<name>A0ABU1NP95_9BACL</name>
<organism evidence="10 11">
    <name type="scientific">Paenibacillus qinlingensis</name>
    <dbReference type="NCBI Taxonomy" id="1837343"/>
    <lineage>
        <taxon>Bacteria</taxon>
        <taxon>Bacillati</taxon>
        <taxon>Bacillota</taxon>
        <taxon>Bacilli</taxon>
        <taxon>Bacillales</taxon>
        <taxon>Paenibacillaceae</taxon>
        <taxon>Paenibacillus</taxon>
    </lineage>
</organism>
<comment type="similarity">
    <text evidence="2">Belongs to the GerABKC lipoprotein family.</text>
</comment>
<feature type="domain" description="Spore germination protein N-terminal" evidence="9">
    <location>
        <begin position="26"/>
        <end position="200"/>
    </location>
</feature>
<accession>A0ABU1NP95</accession>
<keyword evidence="4" id="KW-0732">Signal</keyword>
<dbReference type="InterPro" id="IPR046953">
    <property type="entry name" value="Spore_GerAC-like_C"/>
</dbReference>
<dbReference type="EMBL" id="JAVDSB010000001">
    <property type="protein sequence ID" value="MDR6549238.1"/>
    <property type="molecule type" value="Genomic_DNA"/>
</dbReference>
<dbReference type="Proteomes" id="UP001267290">
    <property type="component" value="Unassembled WGS sequence"/>
</dbReference>
<comment type="subcellular location">
    <subcellularLocation>
        <location evidence="1">Membrane</location>
        <topology evidence="1">Lipid-anchor</topology>
    </subcellularLocation>
</comment>
<evidence type="ECO:0000256" key="2">
    <source>
        <dbReference type="ARBA" id="ARBA00007886"/>
    </source>
</evidence>
<evidence type="ECO:0000256" key="7">
    <source>
        <dbReference type="ARBA" id="ARBA00023288"/>
    </source>
</evidence>
<protein>
    <submittedName>
        <fullName evidence="10">Spore germination protein KC</fullName>
    </submittedName>
</protein>
<dbReference type="Pfam" id="PF25198">
    <property type="entry name" value="Spore_GerAC_N"/>
    <property type="match status" value="1"/>
</dbReference>
<dbReference type="RefSeq" id="WP_310223058.1">
    <property type="nucleotide sequence ID" value="NZ_JAVDSB010000001.1"/>
</dbReference>
<evidence type="ECO:0000256" key="1">
    <source>
        <dbReference type="ARBA" id="ARBA00004635"/>
    </source>
</evidence>
<proteinExistence type="inferred from homology"/>
<evidence type="ECO:0000256" key="6">
    <source>
        <dbReference type="ARBA" id="ARBA00023139"/>
    </source>
</evidence>
<keyword evidence="11" id="KW-1185">Reference proteome</keyword>
<keyword evidence="3" id="KW-0309">Germination</keyword>
<dbReference type="Gene3D" id="3.30.300.210">
    <property type="entry name" value="Nutrient germinant receptor protein C, domain 3"/>
    <property type="match status" value="1"/>
</dbReference>
<feature type="domain" description="Spore germination GerAC-like C-terminal" evidence="8">
    <location>
        <begin position="218"/>
        <end position="385"/>
    </location>
</feature>
<dbReference type="Gene3D" id="6.20.190.10">
    <property type="entry name" value="Nutrient germinant receptor protein C, domain 1"/>
    <property type="match status" value="1"/>
</dbReference>
<comment type="caution">
    <text evidence="10">The sequence shown here is derived from an EMBL/GenBank/DDBJ whole genome shotgun (WGS) entry which is preliminary data.</text>
</comment>
<dbReference type="InterPro" id="IPR008844">
    <property type="entry name" value="Spore_GerAC-like"/>
</dbReference>
<evidence type="ECO:0000259" key="9">
    <source>
        <dbReference type="Pfam" id="PF25198"/>
    </source>
</evidence>
<dbReference type="NCBIfam" id="TIGR02887">
    <property type="entry name" value="spore_ger_x_C"/>
    <property type="match status" value="1"/>
</dbReference>
<dbReference type="InterPro" id="IPR038501">
    <property type="entry name" value="Spore_GerAC_C_sf"/>
</dbReference>
<dbReference type="Pfam" id="PF05504">
    <property type="entry name" value="Spore_GerAC"/>
    <property type="match status" value="1"/>
</dbReference>
<reference evidence="10 11" key="1">
    <citation type="submission" date="2023-07" db="EMBL/GenBank/DDBJ databases">
        <title>Sorghum-associated microbial communities from plants grown in Nebraska, USA.</title>
        <authorList>
            <person name="Schachtman D."/>
        </authorList>
    </citation>
    <scope>NUCLEOTIDE SEQUENCE [LARGE SCALE GENOMIC DNA]</scope>
    <source>
        <strain evidence="10 11">CC258</strain>
    </source>
</reference>
<evidence type="ECO:0000256" key="5">
    <source>
        <dbReference type="ARBA" id="ARBA00023136"/>
    </source>
</evidence>